<dbReference type="Proteomes" id="UP000016931">
    <property type="component" value="Unassembled WGS sequence"/>
</dbReference>
<dbReference type="PANTHER" id="PTHR10782">
    <property type="entry name" value="ZINC FINGER MIZ DOMAIN-CONTAINING PROTEIN"/>
    <property type="match status" value="1"/>
</dbReference>
<dbReference type="OMA" id="DNWRCPI"/>
<dbReference type="Gene3D" id="3.30.40.10">
    <property type="entry name" value="Zinc/RING finger domain, C3HC4 (zinc finger)"/>
    <property type="match status" value="1"/>
</dbReference>
<feature type="domain" description="SP-RING-type" evidence="6">
    <location>
        <begin position="888"/>
        <end position="980"/>
    </location>
</feature>
<sequence length="1039" mass="116216">MEDVTGDATVDVAGDVQSANSSLNAATPGEHARRIQQPRGTVAASSIYGEEEGTVRDMNSNSAGTQSSSQPGNIFHSGPHLAHYATTAALGQRSPQVTNINFGSRTSMEATGLVQPSLPSPAPSDENTQSPTFPEHQIKALRNRGGQRMALDMSYTGLTAMSRPGSPLVMQSPLQAQQAQQAQTQQQQQQQQRQHWQVSGMPLNSMAVQANGLSPQTQFLPQPQQYLPNLQSQHPTQLQHQQQHRNTQSNIQRTQFHGPVQQSNVQPVQTPPMLPSNHGHPQGQSREPRHRPVASRIPKHILLKRIHDVEQAMQPHLQDVDHGRLTLLRYAVEKEDWFYQVLSQVFCLRTVMPSLLPKSLKDVPDISWDQLGSLLCQNTAVNNELLTFFSEFPEPIMDLYSDPHNAREVYEARVQSIKVFLMKLPQHWDGLAQRCRELEAPPLVEDMETILHLHSVVLQNTCFRAIARLFWGVTESDGIKALESLHELDQHNCVHNRWRRTAQEKQQAYGALNLVYRLWKTHEQRQEENRLGIASQPIAPFAVSQDVYTLFRTMPRSMMSPVPQQMLHSQMLPQQTLNQWQPQSPGHQLQQQQRYLQAAGRPQNIGRIPSSPDAQAFSSPHMQQLQPPVPPGRTPTLASPHTTPHSAALRTQPTAMRRLVFPTQAEIPRAQLTHPEPSRCGLHQAHLRSPNLVLAEPKQDAPRLYRFVTGYAMAPATIKKRTPVQLAHFEISDDSFDKIAKTIPAPADSGKPNTRVVSEDSLMYRLRCCAVPATGFTDESSWVVADSFWPESLSFELNGVQLYTRRKLHHGRYLPIDVTEYVNRGINKLKVFLNRPLSDKRRFDFALAVETIGVTSHNIIKDGLGRVSAQDSLATIKKALSEGGTVDNEDEIAVTSSNMTISVVEPLSQARLVDVPVRGANCLHKDAFDLEVFLSVCKRIKPEWPTVVDCWRCPLCRGDVRPQTLIVDEFLVHVRDELQKRGLTDTKAIVVESNGSWKPKKDERTGVRSASLEREEAGRSASAAAPSAPVKAVEIIEID</sequence>
<evidence type="ECO:0000256" key="3">
    <source>
        <dbReference type="ARBA" id="ARBA00022833"/>
    </source>
</evidence>
<dbReference type="eggNOG" id="KOG2169">
    <property type="taxonomic scope" value="Eukaryota"/>
</dbReference>
<name>M3B399_SPHMS</name>
<dbReference type="PANTHER" id="PTHR10782:SF4">
    <property type="entry name" value="TONALLI, ISOFORM E"/>
    <property type="match status" value="1"/>
</dbReference>
<feature type="compositionally biased region" description="Polar residues" evidence="5">
    <location>
        <begin position="57"/>
        <end position="72"/>
    </location>
</feature>
<dbReference type="GO" id="GO:0016925">
    <property type="term" value="P:protein sumoylation"/>
    <property type="evidence" value="ECO:0007669"/>
    <property type="project" value="TreeGrafter"/>
</dbReference>
<dbReference type="InterPro" id="IPR004181">
    <property type="entry name" value="Znf_MIZ"/>
</dbReference>
<proteinExistence type="predicted"/>
<feature type="compositionally biased region" description="Low complexity" evidence="5">
    <location>
        <begin position="579"/>
        <end position="597"/>
    </location>
</feature>
<keyword evidence="3" id="KW-0862">Zinc</keyword>
<feature type="region of interest" description="Disordered" evidence="5">
    <location>
        <begin position="260"/>
        <end position="292"/>
    </location>
</feature>
<evidence type="ECO:0000256" key="5">
    <source>
        <dbReference type="SAM" id="MobiDB-lite"/>
    </source>
</evidence>
<feature type="compositionally biased region" description="Polar residues" evidence="5">
    <location>
        <begin position="636"/>
        <end position="654"/>
    </location>
</feature>
<dbReference type="EMBL" id="KB456262">
    <property type="protein sequence ID" value="EMF14272.1"/>
    <property type="molecule type" value="Genomic_DNA"/>
</dbReference>
<dbReference type="Pfam" id="PF02891">
    <property type="entry name" value="zf-MIZ"/>
    <property type="match status" value="1"/>
</dbReference>
<dbReference type="OrthoDB" id="27975at2759"/>
<dbReference type="STRING" id="692275.M3B399"/>
<dbReference type="AlphaFoldDB" id="M3B399"/>
<accession>M3B399</accession>
<dbReference type="GeneID" id="27899596"/>
<feature type="region of interest" description="Disordered" evidence="5">
    <location>
        <begin position="1"/>
        <end position="79"/>
    </location>
</feature>
<feature type="region of interest" description="Disordered" evidence="5">
    <location>
        <begin position="578"/>
        <end position="655"/>
    </location>
</feature>
<evidence type="ECO:0000256" key="4">
    <source>
        <dbReference type="PROSITE-ProRule" id="PRU00452"/>
    </source>
</evidence>
<dbReference type="HOGENOM" id="CLU_291335_0_0_1"/>
<dbReference type="GO" id="GO:0061665">
    <property type="term" value="F:SUMO ligase activity"/>
    <property type="evidence" value="ECO:0007669"/>
    <property type="project" value="TreeGrafter"/>
</dbReference>
<dbReference type="PROSITE" id="PS51044">
    <property type="entry name" value="ZF_SP_RING"/>
    <property type="match status" value="1"/>
</dbReference>
<gene>
    <name evidence="7" type="ORF">SEPMUDRAFT_131969</name>
</gene>
<evidence type="ECO:0000256" key="2">
    <source>
        <dbReference type="ARBA" id="ARBA00022771"/>
    </source>
</evidence>
<protein>
    <recommendedName>
        <fullName evidence="6">SP-RING-type domain-containing protein</fullName>
    </recommendedName>
</protein>
<evidence type="ECO:0000313" key="7">
    <source>
        <dbReference type="EMBL" id="EMF14272.1"/>
    </source>
</evidence>
<evidence type="ECO:0000313" key="8">
    <source>
        <dbReference type="Proteomes" id="UP000016931"/>
    </source>
</evidence>
<feature type="compositionally biased region" description="Low complexity" evidence="5">
    <location>
        <begin position="175"/>
        <end position="194"/>
    </location>
</feature>
<dbReference type="RefSeq" id="XP_016762393.1">
    <property type="nucleotide sequence ID" value="XM_016902459.1"/>
</dbReference>
<evidence type="ECO:0000256" key="1">
    <source>
        <dbReference type="ARBA" id="ARBA00022723"/>
    </source>
</evidence>
<dbReference type="InterPro" id="IPR013083">
    <property type="entry name" value="Znf_RING/FYVE/PHD"/>
</dbReference>
<feature type="compositionally biased region" description="Basic and acidic residues" evidence="5">
    <location>
        <begin position="999"/>
        <end position="1018"/>
    </location>
</feature>
<keyword evidence="1" id="KW-0479">Metal-binding</keyword>
<feature type="region of interest" description="Disordered" evidence="5">
    <location>
        <begin position="111"/>
        <end position="133"/>
    </location>
</feature>
<organism evidence="7 8">
    <name type="scientific">Sphaerulina musiva (strain SO2202)</name>
    <name type="common">Poplar stem canker fungus</name>
    <name type="synonym">Septoria musiva</name>
    <dbReference type="NCBI Taxonomy" id="692275"/>
    <lineage>
        <taxon>Eukaryota</taxon>
        <taxon>Fungi</taxon>
        <taxon>Dikarya</taxon>
        <taxon>Ascomycota</taxon>
        <taxon>Pezizomycotina</taxon>
        <taxon>Dothideomycetes</taxon>
        <taxon>Dothideomycetidae</taxon>
        <taxon>Mycosphaerellales</taxon>
        <taxon>Mycosphaerellaceae</taxon>
        <taxon>Sphaerulina</taxon>
    </lineage>
</organism>
<dbReference type="GO" id="GO:0008270">
    <property type="term" value="F:zinc ion binding"/>
    <property type="evidence" value="ECO:0007669"/>
    <property type="project" value="UniProtKB-KW"/>
</dbReference>
<keyword evidence="2 4" id="KW-0863">Zinc-finger</keyword>
<reference evidence="7 8" key="1">
    <citation type="journal article" date="2012" name="PLoS Pathog.">
        <title>Diverse lifestyles and strategies of plant pathogenesis encoded in the genomes of eighteen Dothideomycetes fungi.</title>
        <authorList>
            <person name="Ohm R.A."/>
            <person name="Feau N."/>
            <person name="Henrissat B."/>
            <person name="Schoch C.L."/>
            <person name="Horwitz B.A."/>
            <person name="Barry K.W."/>
            <person name="Condon B.J."/>
            <person name="Copeland A.C."/>
            <person name="Dhillon B."/>
            <person name="Glaser F."/>
            <person name="Hesse C.N."/>
            <person name="Kosti I."/>
            <person name="LaButti K."/>
            <person name="Lindquist E.A."/>
            <person name="Lucas S."/>
            <person name="Salamov A.A."/>
            <person name="Bradshaw R.E."/>
            <person name="Ciuffetti L."/>
            <person name="Hamelin R.C."/>
            <person name="Kema G.H.J."/>
            <person name="Lawrence C."/>
            <person name="Scott J.A."/>
            <person name="Spatafora J.W."/>
            <person name="Turgeon B.G."/>
            <person name="de Wit P.J.G.M."/>
            <person name="Zhong S."/>
            <person name="Goodwin S.B."/>
            <person name="Grigoriev I.V."/>
        </authorList>
    </citation>
    <scope>NUCLEOTIDE SEQUENCE [LARGE SCALE GENOMIC DNA]</scope>
    <source>
        <strain evidence="7 8">SO2202</strain>
    </source>
</reference>
<keyword evidence="8" id="KW-1185">Reference proteome</keyword>
<dbReference type="GO" id="GO:0000785">
    <property type="term" value="C:chromatin"/>
    <property type="evidence" value="ECO:0007669"/>
    <property type="project" value="TreeGrafter"/>
</dbReference>
<feature type="region of interest" description="Disordered" evidence="5">
    <location>
        <begin position="997"/>
        <end position="1027"/>
    </location>
</feature>
<feature type="region of interest" description="Disordered" evidence="5">
    <location>
        <begin position="158"/>
        <end position="197"/>
    </location>
</feature>
<feature type="compositionally biased region" description="Polar residues" evidence="5">
    <location>
        <begin position="612"/>
        <end position="626"/>
    </location>
</feature>
<evidence type="ECO:0000259" key="6">
    <source>
        <dbReference type="PROSITE" id="PS51044"/>
    </source>
</evidence>